<feature type="compositionally biased region" description="Polar residues" evidence="10">
    <location>
        <begin position="452"/>
        <end position="461"/>
    </location>
</feature>
<evidence type="ECO:0000256" key="10">
    <source>
        <dbReference type="SAM" id="MobiDB-lite"/>
    </source>
</evidence>
<feature type="region of interest" description="Disordered" evidence="10">
    <location>
        <begin position="355"/>
        <end position="401"/>
    </location>
</feature>
<evidence type="ECO:0000313" key="11">
    <source>
        <dbReference type="EMBL" id="RNA00860.1"/>
    </source>
</evidence>
<comment type="function">
    <text evidence="9">Structural component of the gap junctions.</text>
</comment>
<dbReference type="PROSITE" id="PS51013">
    <property type="entry name" value="PANNEXIN"/>
    <property type="match status" value="1"/>
</dbReference>
<dbReference type="PANTHER" id="PTHR11893:SF36">
    <property type="entry name" value="INNEXIN-5"/>
    <property type="match status" value="1"/>
</dbReference>
<keyword evidence="7 9" id="KW-0472">Membrane</keyword>
<keyword evidence="12" id="KW-1185">Reference proteome</keyword>
<feature type="region of interest" description="Disordered" evidence="10">
    <location>
        <begin position="425"/>
        <end position="505"/>
    </location>
</feature>
<dbReference type="GO" id="GO:0005921">
    <property type="term" value="C:gap junction"/>
    <property type="evidence" value="ECO:0007669"/>
    <property type="project" value="UniProtKB-UniRule"/>
</dbReference>
<dbReference type="GO" id="GO:0034220">
    <property type="term" value="P:monoatomic ion transmembrane transport"/>
    <property type="evidence" value="ECO:0007669"/>
    <property type="project" value="UniProtKB-KW"/>
</dbReference>
<dbReference type="PANTHER" id="PTHR11893">
    <property type="entry name" value="INNEXIN"/>
    <property type="match status" value="1"/>
</dbReference>
<feature type="compositionally biased region" description="Basic and acidic residues" evidence="10">
    <location>
        <begin position="491"/>
        <end position="505"/>
    </location>
</feature>
<keyword evidence="8 9" id="KW-0407">Ion channel</keyword>
<evidence type="ECO:0000256" key="2">
    <source>
        <dbReference type="ARBA" id="ARBA00022448"/>
    </source>
</evidence>
<evidence type="ECO:0000256" key="9">
    <source>
        <dbReference type="RuleBase" id="RU010713"/>
    </source>
</evidence>
<evidence type="ECO:0000256" key="1">
    <source>
        <dbReference type="ARBA" id="ARBA00004651"/>
    </source>
</evidence>
<evidence type="ECO:0000256" key="5">
    <source>
        <dbReference type="ARBA" id="ARBA00022989"/>
    </source>
</evidence>
<comment type="caution">
    <text evidence="11">The sequence shown here is derived from an EMBL/GenBank/DDBJ whole genome shotgun (WGS) entry which is preliminary data.</text>
</comment>
<sequence>MIKKQRNYEEYINDICWVSNTYYISLDQKLPEAEQIRKSFELKYYQWVPFILLSQAFFFYIPHIAWRALSRRSGIDIRDIVEAASNYKSVDKYENRQKYMTYMLTAVDQYVDDPRRRKETRRSLFIKRLLSVLCCISGKFLGNYLMVLYLFIKLAFIANCICQLFVLNLLLGHEFHKFGFELLDKILNGKGWDTGSRIFPKISMCDFRIREVGNPKVSHRYTVQCVLPINLFNQQIFTFIWFWYGIVLIVNIYSLCVWTYRFLPSKRLRYITRRIEIMRQALLWKQKNTLNFEQMPDLELHEFEKDLIQHFVHDYLESDGLFIIRILSSNTSDFVCTELIQELWKYYRKQRKFNRSDEEDLNDDESMEYKRDASDNSAYNSKPDEEPSSQEEVELDRTPQLGYLKSKRNTIANISYKSAPIRPRLIKSNNLGKKMKKSEPGASRVARAISHDPTSLSNNDSLENDEEVSQRKKGKRLDKNDDNGNDDGDEQEKNERSSKYFETET</sequence>
<comment type="similarity">
    <text evidence="9">Belongs to the pannexin family.</text>
</comment>
<dbReference type="OrthoDB" id="5867527at2759"/>
<keyword evidence="2 9" id="KW-0813">Transport</keyword>
<keyword evidence="6 9" id="KW-0406">Ion transport</keyword>
<evidence type="ECO:0000256" key="4">
    <source>
        <dbReference type="ARBA" id="ARBA00022692"/>
    </source>
</evidence>
<proteinExistence type="inferred from homology"/>
<dbReference type="Pfam" id="PF00876">
    <property type="entry name" value="Innexin"/>
    <property type="match status" value="1"/>
</dbReference>
<reference evidence="11 12" key="1">
    <citation type="journal article" date="2018" name="Sci. Rep.">
        <title>Genomic signatures of local adaptation to the degree of environmental predictability in rotifers.</title>
        <authorList>
            <person name="Franch-Gras L."/>
            <person name="Hahn C."/>
            <person name="Garcia-Roger E.M."/>
            <person name="Carmona M.J."/>
            <person name="Serra M."/>
            <person name="Gomez A."/>
        </authorList>
    </citation>
    <scope>NUCLEOTIDE SEQUENCE [LARGE SCALE GENOMIC DNA]</scope>
    <source>
        <strain evidence="11">HYR1</strain>
    </source>
</reference>
<dbReference type="InterPro" id="IPR000990">
    <property type="entry name" value="Innexin"/>
</dbReference>
<comment type="subcellular location">
    <subcellularLocation>
        <location evidence="1 9">Cell membrane</location>
        <topology evidence="1 9">Multi-pass membrane protein</topology>
    </subcellularLocation>
</comment>
<organism evidence="11 12">
    <name type="scientific">Brachionus plicatilis</name>
    <name type="common">Marine rotifer</name>
    <name type="synonym">Brachionus muelleri</name>
    <dbReference type="NCBI Taxonomy" id="10195"/>
    <lineage>
        <taxon>Eukaryota</taxon>
        <taxon>Metazoa</taxon>
        <taxon>Spiralia</taxon>
        <taxon>Gnathifera</taxon>
        <taxon>Rotifera</taxon>
        <taxon>Eurotatoria</taxon>
        <taxon>Monogononta</taxon>
        <taxon>Pseudotrocha</taxon>
        <taxon>Ploima</taxon>
        <taxon>Brachionidae</taxon>
        <taxon>Brachionus</taxon>
    </lineage>
</organism>
<keyword evidence="4 9" id="KW-0812">Transmembrane</keyword>
<feature type="transmembrane region" description="Helical" evidence="9">
    <location>
        <begin position="241"/>
        <end position="263"/>
    </location>
</feature>
<accession>A0A3M7PPA3</accession>
<comment type="caution">
    <text evidence="9">Lacks conserved residue(s) required for the propagation of feature annotation.</text>
</comment>
<evidence type="ECO:0000313" key="12">
    <source>
        <dbReference type="Proteomes" id="UP000276133"/>
    </source>
</evidence>
<dbReference type="AlphaFoldDB" id="A0A3M7PPA3"/>
<feature type="transmembrane region" description="Helical" evidence="9">
    <location>
        <begin position="148"/>
        <end position="171"/>
    </location>
</feature>
<evidence type="ECO:0000256" key="3">
    <source>
        <dbReference type="ARBA" id="ARBA00022475"/>
    </source>
</evidence>
<feature type="transmembrane region" description="Helical" evidence="9">
    <location>
        <begin position="47"/>
        <end position="69"/>
    </location>
</feature>
<evidence type="ECO:0000256" key="8">
    <source>
        <dbReference type="ARBA" id="ARBA00023303"/>
    </source>
</evidence>
<keyword evidence="5 9" id="KW-1133">Transmembrane helix</keyword>
<dbReference type="PRINTS" id="PR01262">
    <property type="entry name" value="INNEXIN"/>
</dbReference>
<evidence type="ECO:0000256" key="6">
    <source>
        <dbReference type="ARBA" id="ARBA00023065"/>
    </source>
</evidence>
<keyword evidence="3" id="KW-1003">Cell membrane</keyword>
<evidence type="ECO:0000256" key="7">
    <source>
        <dbReference type="ARBA" id="ARBA00023136"/>
    </source>
</evidence>
<dbReference type="Proteomes" id="UP000276133">
    <property type="component" value="Unassembled WGS sequence"/>
</dbReference>
<dbReference type="GO" id="GO:0005886">
    <property type="term" value="C:plasma membrane"/>
    <property type="evidence" value="ECO:0007669"/>
    <property type="project" value="UniProtKB-SubCell"/>
</dbReference>
<name>A0A3M7PPA3_BRAPC</name>
<protein>
    <recommendedName>
        <fullName evidence="9">Innexin</fullName>
    </recommendedName>
</protein>
<dbReference type="STRING" id="10195.A0A3M7PPA3"/>
<dbReference type="EMBL" id="REGN01009581">
    <property type="protein sequence ID" value="RNA00860.1"/>
    <property type="molecule type" value="Genomic_DNA"/>
</dbReference>
<gene>
    <name evidence="9" type="primary">inx</name>
    <name evidence="11" type="ORF">BpHYR1_031754</name>
</gene>
<feature type="compositionally biased region" description="Acidic residues" evidence="10">
    <location>
        <begin position="357"/>
        <end position="366"/>
    </location>
</feature>